<dbReference type="InterPro" id="IPR016181">
    <property type="entry name" value="Acyl_CoA_acyltransferase"/>
</dbReference>
<gene>
    <name evidence="2" type="ORF">ACFQ2I_03335</name>
</gene>
<comment type="caution">
    <text evidence="2">The sequence shown here is derived from an EMBL/GenBank/DDBJ whole genome shotgun (WGS) entry which is preliminary data.</text>
</comment>
<dbReference type="Proteomes" id="UP001596989">
    <property type="component" value="Unassembled WGS sequence"/>
</dbReference>
<proteinExistence type="predicted"/>
<evidence type="ECO:0000313" key="2">
    <source>
        <dbReference type="EMBL" id="MFD0958411.1"/>
    </source>
</evidence>
<reference evidence="3" key="1">
    <citation type="journal article" date="2019" name="Int. J. Syst. Evol. Microbiol.">
        <title>The Global Catalogue of Microorganisms (GCM) 10K type strain sequencing project: providing services to taxonomists for standard genome sequencing and annotation.</title>
        <authorList>
            <consortium name="The Broad Institute Genomics Platform"/>
            <consortium name="The Broad Institute Genome Sequencing Center for Infectious Disease"/>
            <person name="Wu L."/>
            <person name="Ma J."/>
        </authorList>
    </citation>
    <scope>NUCLEOTIDE SEQUENCE [LARGE SCALE GENOMIC DNA]</scope>
    <source>
        <strain evidence="3">CCUG 59129</strain>
    </source>
</reference>
<protein>
    <submittedName>
        <fullName evidence="2">GNAT family N-acetyltransferase</fullName>
    </submittedName>
</protein>
<evidence type="ECO:0000313" key="3">
    <source>
        <dbReference type="Proteomes" id="UP001596989"/>
    </source>
</evidence>
<dbReference type="RefSeq" id="WP_377562176.1">
    <property type="nucleotide sequence ID" value="NZ_JBHTJZ010000005.1"/>
</dbReference>
<dbReference type="EMBL" id="JBHTJZ010000005">
    <property type="protein sequence ID" value="MFD0958411.1"/>
    <property type="molecule type" value="Genomic_DNA"/>
</dbReference>
<dbReference type="SUPFAM" id="SSF55729">
    <property type="entry name" value="Acyl-CoA N-acyltransferases (Nat)"/>
    <property type="match status" value="1"/>
</dbReference>
<dbReference type="InterPro" id="IPR038740">
    <property type="entry name" value="BioF2-like_GNAT_dom"/>
</dbReference>
<dbReference type="Pfam" id="PF13480">
    <property type="entry name" value="Acetyltransf_6"/>
    <property type="match status" value="1"/>
</dbReference>
<organism evidence="2 3">
    <name type="scientific">Paenibacillus chungangensis</name>
    <dbReference type="NCBI Taxonomy" id="696535"/>
    <lineage>
        <taxon>Bacteria</taxon>
        <taxon>Bacillati</taxon>
        <taxon>Bacillota</taxon>
        <taxon>Bacilli</taxon>
        <taxon>Bacillales</taxon>
        <taxon>Paenibacillaceae</taxon>
        <taxon>Paenibacillus</taxon>
    </lineage>
</organism>
<name>A0ABW3HLN2_9BACL</name>
<accession>A0ABW3HLN2</accession>
<keyword evidence="3" id="KW-1185">Reference proteome</keyword>
<evidence type="ECO:0000259" key="1">
    <source>
        <dbReference type="Pfam" id="PF13480"/>
    </source>
</evidence>
<sequence>MQTEQVKSRVILYDRSNLDRIEWPDSEDGRYARAYIEPLMREGASRFIRNVDTMILIARMDDLILPITVNEGEYDNAYVCSPYTHYIRYARQELSLLKRPRLEKGLSALLHVLGYGMKRSHLNRVVHINNWLLSTNLFPHMTGEQVVTILHAVRERFPRHAIVIRSLCSSLHPDMIAALREEGCKLVPSRQIYLYRNNDADCGNAKARWLLKRDYELIARNGYTFVSMSEMTQTDLSRVAELYKLLYLDKYSYDNPQFNESFISSAMQSGALTIYGLRKDGRLDAVMGYFNRNGVMTTPLFGYDTTLPQSVGLYRMLSACLIRQSREAGHLLHESAGAAQFKRNRGATADFEYSAVYDRHLPLGRRWCWAVLEQVLNGFGVPLMRKLKL</sequence>
<feature type="domain" description="BioF2-like acetyltransferase" evidence="1">
    <location>
        <begin position="238"/>
        <end position="343"/>
    </location>
</feature>